<evidence type="ECO:0000313" key="4">
    <source>
        <dbReference type="Proteomes" id="UP001066276"/>
    </source>
</evidence>
<keyword evidence="1" id="KW-0812">Transmembrane</keyword>
<dbReference type="AlphaFoldDB" id="A0AAV7N679"/>
<comment type="caution">
    <text evidence="3">The sequence shown here is derived from an EMBL/GenBank/DDBJ whole genome shotgun (WGS) entry which is preliminary data.</text>
</comment>
<keyword evidence="1" id="KW-1133">Transmembrane helix</keyword>
<protein>
    <submittedName>
        <fullName evidence="3">Uncharacterized protein</fullName>
    </submittedName>
</protein>
<evidence type="ECO:0000313" key="3">
    <source>
        <dbReference type="EMBL" id="KAJ1110194.1"/>
    </source>
</evidence>
<reference evidence="3" key="1">
    <citation type="journal article" date="2022" name="bioRxiv">
        <title>Sequencing and chromosome-scale assembly of the giantPleurodeles waltlgenome.</title>
        <authorList>
            <person name="Brown T."/>
            <person name="Elewa A."/>
            <person name="Iarovenko S."/>
            <person name="Subramanian E."/>
            <person name="Araus A.J."/>
            <person name="Petzold A."/>
            <person name="Susuki M."/>
            <person name="Suzuki K.-i.T."/>
            <person name="Hayashi T."/>
            <person name="Toyoda A."/>
            <person name="Oliveira C."/>
            <person name="Osipova E."/>
            <person name="Leigh N.D."/>
            <person name="Simon A."/>
            <person name="Yun M.H."/>
        </authorList>
    </citation>
    <scope>NUCLEOTIDE SEQUENCE</scope>
    <source>
        <strain evidence="3">20211129_DDA</strain>
        <tissue evidence="3">Liver</tissue>
    </source>
</reference>
<proteinExistence type="predicted"/>
<name>A0AAV7N679_PLEWA</name>
<feature type="chain" id="PRO_5043417555" evidence="2">
    <location>
        <begin position="43"/>
        <end position="119"/>
    </location>
</feature>
<organism evidence="3 4">
    <name type="scientific">Pleurodeles waltl</name>
    <name type="common">Iberian ribbed newt</name>
    <dbReference type="NCBI Taxonomy" id="8319"/>
    <lineage>
        <taxon>Eukaryota</taxon>
        <taxon>Metazoa</taxon>
        <taxon>Chordata</taxon>
        <taxon>Craniata</taxon>
        <taxon>Vertebrata</taxon>
        <taxon>Euteleostomi</taxon>
        <taxon>Amphibia</taxon>
        <taxon>Batrachia</taxon>
        <taxon>Caudata</taxon>
        <taxon>Salamandroidea</taxon>
        <taxon>Salamandridae</taxon>
        <taxon>Pleurodelinae</taxon>
        <taxon>Pleurodeles</taxon>
    </lineage>
</organism>
<sequence>MTSWAGLARARCLDQGALTTTRPHCLPVFFLLVSSFPGFVRAAVEACEGDNVSSPAHLYGFELSSPVPSYSLWRLLWGFWAARGLFTGVCLIYWSVRSGCMWFWAMAEKRSRTEEVLET</sequence>
<evidence type="ECO:0000256" key="2">
    <source>
        <dbReference type="SAM" id="SignalP"/>
    </source>
</evidence>
<feature type="signal peptide" evidence="2">
    <location>
        <begin position="1"/>
        <end position="42"/>
    </location>
</feature>
<keyword evidence="1" id="KW-0472">Membrane</keyword>
<feature type="transmembrane region" description="Helical" evidence="1">
    <location>
        <begin position="75"/>
        <end position="96"/>
    </location>
</feature>
<keyword evidence="4" id="KW-1185">Reference proteome</keyword>
<dbReference type="Proteomes" id="UP001066276">
    <property type="component" value="Chromosome 9"/>
</dbReference>
<accession>A0AAV7N679</accession>
<keyword evidence="2" id="KW-0732">Signal</keyword>
<dbReference type="EMBL" id="JANPWB010000013">
    <property type="protein sequence ID" value="KAJ1110194.1"/>
    <property type="molecule type" value="Genomic_DNA"/>
</dbReference>
<evidence type="ECO:0000256" key="1">
    <source>
        <dbReference type="SAM" id="Phobius"/>
    </source>
</evidence>
<gene>
    <name evidence="3" type="ORF">NDU88_007549</name>
</gene>